<feature type="compositionally biased region" description="Low complexity" evidence="1">
    <location>
        <begin position="30"/>
        <end position="51"/>
    </location>
</feature>
<feature type="compositionally biased region" description="Basic residues" evidence="1">
    <location>
        <begin position="71"/>
        <end position="80"/>
    </location>
</feature>
<feature type="region of interest" description="Disordered" evidence="1">
    <location>
        <begin position="1"/>
        <end position="337"/>
    </location>
</feature>
<feature type="compositionally biased region" description="Polar residues" evidence="1">
    <location>
        <begin position="158"/>
        <end position="170"/>
    </location>
</feature>
<evidence type="ECO:0000256" key="1">
    <source>
        <dbReference type="SAM" id="MobiDB-lite"/>
    </source>
</evidence>
<dbReference type="Proteomes" id="UP001342314">
    <property type="component" value="Unassembled WGS sequence"/>
</dbReference>
<keyword evidence="3" id="KW-1185">Reference proteome</keyword>
<comment type="caution">
    <text evidence="2">The sequence shown here is derived from an EMBL/GenBank/DDBJ whole genome shotgun (WGS) entry which is preliminary data.</text>
</comment>
<feature type="compositionally biased region" description="Polar residues" evidence="1">
    <location>
        <begin position="266"/>
        <end position="275"/>
    </location>
</feature>
<feature type="compositionally biased region" description="Pro residues" evidence="1">
    <location>
        <begin position="430"/>
        <end position="453"/>
    </location>
</feature>
<evidence type="ECO:0000313" key="3">
    <source>
        <dbReference type="Proteomes" id="UP001342314"/>
    </source>
</evidence>
<feature type="compositionally biased region" description="Acidic residues" evidence="1">
    <location>
        <begin position="127"/>
        <end position="145"/>
    </location>
</feature>
<proteinExistence type="predicted"/>
<feature type="region of interest" description="Disordered" evidence="1">
    <location>
        <begin position="377"/>
        <end position="641"/>
    </location>
</feature>
<dbReference type="EMBL" id="BQKY01000008">
    <property type="protein sequence ID" value="GJN91215.1"/>
    <property type="molecule type" value="Genomic_DNA"/>
</dbReference>
<reference evidence="2 3" key="1">
    <citation type="submission" date="2021-12" db="EMBL/GenBank/DDBJ databases">
        <title>High titer production of polyol ester of fatty acids by Rhodotorula paludigena BS15 towards product separation-free biomass refinery.</title>
        <authorList>
            <person name="Mano J."/>
            <person name="Ono H."/>
            <person name="Tanaka T."/>
            <person name="Naito K."/>
            <person name="Sushida H."/>
            <person name="Ike M."/>
            <person name="Tokuyasu K."/>
            <person name="Kitaoka M."/>
        </authorList>
    </citation>
    <scope>NUCLEOTIDE SEQUENCE [LARGE SCALE GENOMIC DNA]</scope>
    <source>
        <strain evidence="2 3">BS15</strain>
    </source>
</reference>
<protein>
    <recommendedName>
        <fullName evidence="4">Proteophosphoglycan ppg4</fullName>
    </recommendedName>
</protein>
<organism evidence="2 3">
    <name type="scientific">Rhodotorula paludigena</name>
    <dbReference type="NCBI Taxonomy" id="86838"/>
    <lineage>
        <taxon>Eukaryota</taxon>
        <taxon>Fungi</taxon>
        <taxon>Dikarya</taxon>
        <taxon>Basidiomycota</taxon>
        <taxon>Pucciniomycotina</taxon>
        <taxon>Microbotryomycetes</taxon>
        <taxon>Sporidiobolales</taxon>
        <taxon>Sporidiobolaceae</taxon>
        <taxon>Rhodotorula</taxon>
    </lineage>
</organism>
<sequence length="641" mass="66373">MPQGRLRAFFRKHFHPDEAASTPSSPPPVASGTARAPAPSSSRSSTRPATPRSHHPPSGISVADRPITQPRPRRRRRRRTQSPVGLPLYSAQPGEEEMSIFKSTDMDASQLDLSISRTSTADNSLSDADDDDDDDEDDRDEENEDSFFARPSIDVSLDSHQQRYGSSYGSPSLLVPPVFGNRPRSASEPLGAATRRGRSGSNASGLGGASPYLSHSPGSSSPFASRSGLIDIPARPPSPPTLSPSPLMPPSLSPRRASYFAHRSSRSSPSNTFGTPPSSALSSSLPASRPRAGTLQRLLGTSENASTASLVPPGAGGSPYGAALGARASSSGLSVREQGISAPVPNSFVHSSFVFPKSGPTPQQVAFLSSRESLGAYGYGPGVAPPAPPPPSFLGTEGPPPALSGRARSGSSASARSGTSPLAREVGSSSPPPAASLPVLVPVPVPVPSPPYSATPDLAAAPAPAHADSELDPARPPVLPALSLPSAPLTLSPLATPSSTPPLFEPSAAPRPVPLHLARARDPSAASPPVPTPEIVTLAPTPTQSRAPSPRLPPPSNEGRFRGSGAGEGDGEAEEGFPFPREQATGEGEREELRLEGGEGGEGRRREYVLSGVSEASTVVPASARRSARTKEEEEEEDRKD</sequence>
<feature type="compositionally biased region" description="Pro residues" evidence="1">
    <location>
        <begin position="383"/>
        <end position="402"/>
    </location>
</feature>
<gene>
    <name evidence="2" type="ORF">Rhopal_004233-T1</name>
</gene>
<feature type="compositionally biased region" description="Basic and acidic residues" evidence="1">
    <location>
        <begin position="587"/>
        <end position="608"/>
    </location>
</feature>
<dbReference type="AlphaFoldDB" id="A0AAV5GNW7"/>
<feature type="compositionally biased region" description="Low complexity" evidence="1">
    <location>
        <begin position="191"/>
        <end position="227"/>
    </location>
</feature>
<evidence type="ECO:0000313" key="2">
    <source>
        <dbReference type="EMBL" id="GJN91215.1"/>
    </source>
</evidence>
<feature type="compositionally biased region" description="Polar residues" evidence="1">
    <location>
        <begin position="299"/>
        <end position="309"/>
    </location>
</feature>
<feature type="compositionally biased region" description="Low complexity" evidence="1">
    <location>
        <begin position="320"/>
        <end position="334"/>
    </location>
</feature>
<feature type="compositionally biased region" description="Low complexity" evidence="1">
    <location>
        <begin position="480"/>
        <end position="498"/>
    </location>
</feature>
<accession>A0AAV5GNW7</accession>
<feature type="compositionally biased region" description="Low complexity" evidence="1">
    <location>
        <begin position="404"/>
        <end position="418"/>
    </location>
</feature>
<feature type="compositionally biased region" description="Low complexity" evidence="1">
    <location>
        <begin position="276"/>
        <end position="292"/>
    </location>
</feature>
<evidence type="ECO:0008006" key="4">
    <source>
        <dbReference type="Google" id="ProtNLM"/>
    </source>
</evidence>
<feature type="compositionally biased region" description="Low complexity" evidence="1">
    <location>
        <begin position="454"/>
        <end position="466"/>
    </location>
</feature>
<feature type="compositionally biased region" description="Pro residues" evidence="1">
    <location>
        <begin position="234"/>
        <end position="252"/>
    </location>
</feature>
<name>A0AAV5GNW7_9BASI</name>
<feature type="compositionally biased region" description="Pro residues" evidence="1">
    <location>
        <begin position="499"/>
        <end position="513"/>
    </location>
</feature>
<feature type="compositionally biased region" description="Polar residues" evidence="1">
    <location>
        <begin position="111"/>
        <end position="126"/>
    </location>
</feature>